<feature type="compositionally biased region" description="Polar residues" evidence="1">
    <location>
        <begin position="175"/>
        <end position="184"/>
    </location>
</feature>
<feature type="region of interest" description="Disordered" evidence="1">
    <location>
        <begin position="165"/>
        <end position="186"/>
    </location>
</feature>
<evidence type="ECO:0000313" key="3">
    <source>
        <dbReference type="EMBL" id="GJT54523.1"/>
    </source>
</evidence>
<reference evidence="3" key="1">
    <citation type="journal article" date="2022" name="Int. J. Mol. Sci.">
        <title>Draft Genome of Tanacetum Coccineum: Genomic Comparison of Closely Related Tanacetum-Family Plants.</title>
        <authorList>
            <person name="Yamashiro T."/>
            <person name="Shiraishi A."/>
            <person name="Nakayama K."/>
            <person name="Satake H."/>
        </authorList>
    </citation>
    <scope>NUCLEOTIDE SEQUENCE</scope>
</reference>
<evidence type="ECO:0000259" key="2">
    <source>
        <dbReference type="Pfam" id="PF14111"/>
    </source>
</evidence>
<dbReference type="InterPro" id="IPR040256">
    <property type="entry name" value="At4g02000-like"/>
</dbReference>
<dbReference type="GO" id="GO:0003677">
    <property type="term" value="F:DNA binding"/>
    <property type="evidence" value="ECO:0007669"/>
    <property type="project" value="UniProtKB-KW"/>
</dbReference>
<feature type="region of interest" description="Disordered" evidence="1">
    <location>
        <begin position="242"/>
        <end position="261"/>
    </location>
</feature>
<name>A0ABQ5EU20_9ASTR</name>
<dbReference type="PANTHER" id="PTHR31286:SF99">
    <property type="entry name" value="DUF4283 DOMAIN-CONTAINING PROTEIN"/>
    <property type="match status" value="1"/>
</dbReference>
<feature type="region of interest" description="Disordered" evidence="1">
    <location>
        <begin position="199"/>
        <end position="218"/>
    </location>
</feature>
<dbReference type="EMBL" id="BQNB010016679">
    <property type="protein sequence ID" value="GJT54523.1"/>
    <property type="molecule type" value="Genomic_DNA"/>
</dbReference>
<accession>A0ABQ5EU20</accession>
<dbReference type="InterPro" id="IPR025558">
    <property type="entry name" value="DUF4283"/>
</dbReference>
<proteinExistence type="predicted"/>
<protein>
    <submittedName>
        <fullName evidence="3">ARID DNA-binding domain-containing protein</fullName>
    </submittedName>
</protein>
<keyword evidence="4" id="KW-1185">Reference proteome</keyword>
<feature type="compositionally biased region" description="Low complexity" evidence="1">
    <location>
        <begin position="242"/>
        <end position="255"/>
    </location>
</feature>
<dbReference type="Proteomes" id="UP001151760">
    <property type="component" value="Unassembled WGS sequence"/>
</dbReference>
<sequence length="346" mass="38200">MFSSSTGLFSFQFSSMDGLDAMLENGPWFIRNNPLILKKWHLDENLLKEDVSTVPVWVKLHDVPITAFNEDGLSAIATKLGTPLMLDSYTSDLRMQSWGRSSYARVMIEIRADVKLKDNIVVAMPKITREGHYICNFCVEYEWKPPRCSSCKVFGHIHEECPKNTGAGEKKTMKKPSQTSQGVSVGSKIGFKPQKEYRPVLKNPNASSSGNKKKGVEPTIVVSNSNPFDVLNSVDNDVEFDTNGGTTNLVNNGATSSGSSSLNIDNDEEFASNTPIGVKIDKIKRQIYEGKLRLLDNDGNPLVPTGIVESDSEVEVVFDKTVNLMISTSDKDESDKGYGTNSLLEQ</sequence>
<gene>
    <name evidence="3" type="ORF">Tco_0989577</name>
</gene>
<comment type="caution">
    <text evidence="3">The sequence shown here is derived from an EMBL/GenBank/DDBJ whole genome shotgun (WGS) entry which is preliminary data.</text>
</comment>
<evidence type="ECO:0000313" key="4">
    <source>
        <dbReference type="Proteomes" id="UP001151760"/>
    </source>
</evidence>
<organism evidence="3 4">
    <name type="scientific">Tanacetum coccineum</name>
    <dbReference type="NCBI Taxonomy" id="301880"/>
    <lineage>
        <taxon>Eukaryota</taxon>
        <taxon>Viridiplantae</taxon>
        <taxon>Streptophyta</taxon>
        <taxon>Embryophyta</taxon>
        <taxon>Tracheophyta</taxon>
        <taxon>Spermatophyta</taxon>
        <taxon>Magnoliopsida</taxon>
        <taxon>eudicotyledons</taxon>
        <taxon>Gunneridae</taxon>
        <taxon>Pentapetalae</taxon>
        <taxon>asterids</taxon>
        <taxon>campanulids</taxon>
        <taxon>Asterales</taxon>
        <taxon>Asteraceae</taxon>
        <taxon>Asteroideae</taxon>
        <taxon>Anthemideae</taxon>
        <taxon>Anthemidinae</taxon>
        <taxon>Tanacetum</taxon>
    </lineage>
</organism>
<dbReference type="PANTHER" id="PTHR31286">
    <property type="entry name" value="GLYCINE-RICH CELL WALL STRUCTURAL PROTEIN 1.8-LIKE"/>
    <property type="match status" value="1"/>
</dbReference>
<evidence type="ECO:0000256" key="1">
    <source>
        <dbReference type="SAM" id="MobiDB-lite"/>
    </source>
</evidence>
<keyword evidence="3" id="KW-0238">DNA-binding</keyword>
<feature type="domain" description="DUF4283" evidence="2">
    <location>
        <begin position="6"/>
        <end position="45"/>
    </location>
</feature>
<dbReference type="Pfam" id="PF14111">
    <property type="entry name" value="DUF4283"/>
    <property type="match status" value="1"/>
</dbReference>
<reference evidence="3" key="2">
    <citation type="submission" date="2022-01" db="EMBL/GenBank/DDBJ databases">
        <authorList>
            <person name="Yamashiro T."/>
            <person name="Shiraishi A."/>
            <person name="Satake H."/>
            <person name="Nakayama K."/>
        </authorList>
    </citation>
    <scope>NUCLEOTIDE SEQUENCE</scope>
</reference>